<evidence type="ECO:0000313" key="1">
    <source>
        <dbReference type="EMBL" id="CAB3257508.1"/>
    </source>
</evidence>
<dbReference type="AlphaFoldDB" id="A0A8S1BGP8"/>
<comment type="caution">
    <text evidence="1">The sequence shown here is derived from an EMBL/GenBank/DDBJ whole genome shotgun (WGS) entry which is preliminary data.</text>
</comment>
<protein>
    <submittedName>
        <fullName evidence="1">Uncharacterized protein</fullName>
    </submittedName>
</protein>
<name>A0A8S1BGP8_ARCPL</name>
<gene>
    <name evidence="1" type="ORF">APLA_LOCUS16028</name>
</gene>
<organism evidence="1 2">
    <name type="scientific">Arctia plantaginis</name>
    <name type="common">Wood tiger moth</name>
    <name type="synonym">Phalaena plantaginis</name>
    <dbReference type="NCBI Taxonomy" id="874455"/>
    <lineage>
        <taxon>Eukaryota</taxon>
        <taxon>Metazoa</taxon>
        <taxon>Ecdysozoa</taxon>
        <taxon>Arthropoda</taxon>
        <taxon>Hexapoda</taxon>
        <taxon>Insecta</taxon>
        <taxon>Pterygota</taxon>
        <taxon>Neoptera</taxon>
        <taxon>Endopterygota</taxon>
        <taxon>Lepidoptera</taxon>
        <taxon>Glossata</taxon>
        <taxon>Ditrysia</taxon>
        <taxon>Noctuoidea</taxon>
        <taxon>Erebidae</taxon>
        <taxon>Arctiinae</taxon>
        <taxon>Arctia</taxon>
    </lineage>
</organism>
<dbReference type="Proteomes" id="UP000494106">
    <property type="component" value="Unassembled WGS sequence"/>
</dbReference>
<sequence>MPALADEGAYQHLDIPTGYQVKQILVGTVRDLLEDAKKIGDSLLAPWQKLDAVSTFLLPRFDFIMQGATMEKEYLTAVYKTIRRLAMEWLYLPQRASAELVYLPPSQGGGGLLPLVDLHDVLTVAHSYRLLNAREPAVRLLTQALLKTTSRVTSLVTRACHRRMPERPSRPERHHQPQKENWIALAVAH</sequence>
<accession>A0A8S1BGP8</accession>
<proteinExistence type="predicted"/>
<evidence type="ECO:0000313" key="2">
    <source>
        <dbReference type="Proteomes" id="UP000494106"/>
    </source>
</evidence>
<reference evidence="1 2" key="1">
    <citation type="submission" date="2020-04" db="EMBL/GenBank/DDBJ databases">
        <authorList>
            <person name="Wallbank WR R."/>
            <person name="Pardo Diaz C."/>
            <person name="Kozak K."/>
            <person name="Martin S."/>
            <person name="Jiggins C."/>
            <person name="Moest M."/>
            <person name="Warren A I."/>
            <person name="Byers J.R.P. K."/>
            <person name="Montejo-Kovacevich G."/>
            <person name="Yen C E."/>
        </authorList>
    </citation>
    <scope>NUCLEOTIDE SEQUENCE [LARGE SCALE GENOMIC DNA]</scope>
</reference>
<keyword evidence="2" id="KW-1185">Reference proteome</keyword>
<dbReference type="OrthoDB" id="6780053at2759"/>
<dbReference type="EMBL" id="CADEBC010000591">
    <property type="protein sequence ID" value="CAB3257508.1"/>
    <property type="molecule type" value="Genomic_DNA"/>
</dbReference>